<evidence type="ECO:0000256" key="4">
    <source>
        <dbReference type="ARBA" id="ARBA00022726"/>
    </source>
</evidence>
<feature type="domain" description="Nucleoside phosphorylase" evidence="5">
    <location>
        <begin position="5"/>
        <end position="243"/>
    </location>
</feature>
<dbReference type="Gene3D" id="3.40.50.1580">
    <property type="entry name" value="Nucleoside phosphorylase domain"/>
    <property type="match status" value="1"/>
</dbReference>
<reference evidence="6" key="1">
    <citation type="submission" date="2019-10" db="EMBL/GenBank/DDBJ databases">
        <title>Metagenomic sequencing of thiosulfate-disproportionating enrichment culture.</title>
        <authorList>
            <person name="Umezawa K."/>
            <person name="Kojima H."/>
            <person name="Fukui M."/>
        </authorList>
    </citation>
    <scope>NUCLEOTIDE SEQUENCE</scope>
    <source>
        <strain evidence="6">45J</strain>
    </source>
</reference>
<evidence type="ECO:0000256" key="3">
    <source>
        <dbReference type="ARBA" id="ARBA00022679"/>
    </source>
</evidence>
<dbReference type="GO" id="GO:0019509">
    <property type="term" value="P:L-methionine salvage from methylthioadenosine"/>
    <property type="evidence" value="ECO:0007669"/>
    <property type="project" value="TreeGrafter"/>
</dbReference>
<keyword evidence="3" id="KW-0808">Transferase</keyword>
<evidence type="ECO:0000256" key="2">
    <source>
        <dbReference type="ARBA" id="ARBA00022676"/>
    </source>
</evidence>
<dbReference type="NCBIfam" id="TIGR01694">
    <property type="entry name" value="MTAP"/>
    <property type="match status" value="1"/>
</dbReference>
<dbReference type="EMBL" id="BLAB01000001">
    <property type="protein sequence ID" value="GER92835.1"/>
    <property type="molecule type" value="Genomic_DNA"/>
</dbReference>
<name>A0A5J4KXZ6_9ZZZZ</name>
<evidence type="ECO:0000259" key="5">
    <source>
        <dbReference type="Pfam" id="PF01048"/>
    </source>
</evidence>
<keyword evidence="4" id="KW-0660">Purine salvage</keyword>
<dbReference type="InterPro" id="IPR000845">
    <property type="entry name" value="Nucleoside_phosphorylase_d"/>
</dbReference>
<dbReference type="GO" id="GO:0017061">
    <property type="term" value="F:S-methyl-5-thioadenosine phosphorylase activity"/>
    <property type="evidence" value="ECO:0007669"/>
    <property type="project" value="InterPro"/>
</dbReference>
<dbReference type="InterPro" id="IPR010044">
    <property type="entry name" value="MTAP"/>
</dbReference>
<evidence type="ECO:0000256" key="1">
    <source>
        <dbReference type="ARBA" id="ARBA00006751"/>
    </source>
</evidence>
<dbReference type="FunFam" id="3.40.50.1580:FF:000012">
    <property type="entry name" value="Probable 6-oxopurine nucleoside phosphorylase"/>
    <property type="match status" value="1"/>
</dbReference>
<dbReference type="CDD" id="cd09010">
    <property type="entry name" value="MTAP_SsMTAPII_like_MTIP"/>
    <property type="match status" value="1"/>
</dbReference>
<dbReference type="InterPro" id="IPR018099">
    <property type="entry name" value="Purine_phosphorylase-2_CS"/>
</dbReference>
<dbReference type="HAMAP" id="MF_01963">
    <property type="entry name" value="MTAP"/>
    <property type="match status" value="1"/>
</dbReference>
<dbReference type="GO" id="GO:0005829">
    <property type="term" value="C:cytosol"/>
    <property type="evidence" value="ECO:0007669"/>
    <property type="project" value="TreeGrafter"/>
</dbReference>
<dbReference type="PROSITE" id="PS01240">
    <property type="entry name" value="PNP_MTAP_2"/>
    <property type="match status" value="1"/>
</dbReference>
<dbReference type="GO" id="GO:0006166">
    <property type="term" value="P:purine ribonucleoside salvage"/>
    <property type="evidence" value="ECO:0007669"/>
    <property type="project" value="UniProtKB-KW"/>
</dbReference>
<dbReference type="PANTHER" id="PTHR42679">
    <property type="entry name" value="S-METHYL-5'-THIOADENOSINE PHOSPHORYLASE"/>
    <property type="match status" value="1"/>
</dbReference>
<keyword evidence="2" id="KW-0328">Glycosyltransferase</keyword>
<dbReference type="SUPFAM" id="SSF53167">
    <property type="entry name" value="Purine and uridine phosphorylases"/>
    <property type="match status" value="1"/>
</dbReference>
<dbReference type="AlphaFoldDB" id="A0A5J4KXZ6"/>
<dbReference type="InterPro" id="IPR035994">
    <property type="entry name" value="Nucleoside_phosphorylase_sf"/>
</dbReference>
<protein>
    <submittedName>
        <fullName evidence="6">Methylthioadenosine phosphorylase</fullName>
    </submittedName>
</protein>
<evidence type="ECO:0000313" key="6">
    <source>
        <dbReference type="EMBL" id="GER92835.1"/>
    </source>
</evidence>
<accession>A0A5J4KXZ6</accession>
<organism evidence="6">
    <name type="scientific">hot springs metagenome</name>
    <dbReference type="NCBI Taxonomy" id="433727"/>
    <lineage>
        <taxon>unclassified sequences</taxon>
        <taxon>metagenomes</taxon>
        <taxon>ecological metagenomes</taxon>
    </lineage>
</organism>
<dbReference type="Pfam" id="PF01048">
    <property type="entry name" value="PNP_UDP_1"/>
    <property type="match status" value="1"/>
</dbReference>
<dbReference type="PANTHER" id="PTHR42679:SF2">
    <property type="entry name" value="S-METHYL-5'-THIOADENOSINE PHOSPHORYLASE"/>
    <property type="match status" value="1"/>
</dbReference>
<sequence length="258" mass="28564">MSSIKVGIIGGSGLDDPKLLKDAKEKKVKTPFGSPSSPLTVGKINNIDIVILARHGKSHSIYPTGVNFRANIYALKKEGCTHILATTAVGSLREKIRPGDLIFVDQFIDFTRHRPLTFHDEKVIHTPMSEPFCKDLRSLLISSAKALKLRHHTKGTVITIEGPRFSTKAESHMFRSWGADVINMSTVPEVILAREAGICYQTIAMSTDYDCWKEGEDPVTWDMILSIMSKNAENVKKLILKTIPMIKNTDCGCKGGKQ</sequence>
<proteinExistence type="inferred from homology"/>
<gene>
    <name evidence="6" type="ORF">A45J_0563</name>
</gene>
<comment type="similarity">
    <text evidence="1">Belongs to the PNP/MTAP phosphorylase family.</text>
</comment>
<comment type="caution">
    <text evidence="6">The sequence shown here is derived from an EMBL/GenBank/DDBJ whole genome shotgun (WGS) entry which is preliminary data.</text>
</comment>